<comment type="caution">
    <text evidence="1">The sequence shown here is derived from an EMBL/GenBank/DDBJ whole genome shotgun (WGS) entry which is preliminary data.</text>
</comment>
<dbReference type="AlphaFoldDB" id="A0A6A7RS98"/>
<evidence type="ECO:0000313" key="2">
    <source>
        <dbReference type="Proteomes" id="UP000342300"/>
    </source>
</evidence>
<organism evidence="1 2">
    <name type="scientific">Candidatus Accumulibacter phosphatis</name>
    <dbReference type="NCBI Taxonomy" id="327160"/>
    <lineage>
        <taxon>Bacteria</taxon>
        <taxon>Pseudomonadati</taxon>
        <taxon>Pseudomonadota</taxon>
        <taxon>Betaproteobacteria</taxon>
        <taxon>Candidatus Accumulibacter</taxon>
    </lineage>
</organism>
<protein>
    <submittedName>
        <fullName evidence="1">Uncharacterized protein</fullName>
    </submittedName>
</protein>
<sequence>MRLVAVVVAVSTGCASLPNVAPFTDATVKLTSATKSVGDVTVEEMRRASAMVLPQHKEQLDRETKRLVEAWAKYVVTLEAASDYARSLQSVVDAANQAQQSVQNVADAAKSLASTVGVQIGPGVSIATNALSLAYSQIATARGRQTLIEAMDDLAPAIDQIALVIENSLDDLDKIVDSATQLQINALRSDLQTELGYRTRLVEDRAALYEKGWSKLSLKEKGDLKSIEEALAATESWYTLYLQRSTAIAIRRAEYLATITAIRRGVMEWAATHSRLRIALKQGNQIDTAALIDTVMEIRGLVERIRAR</sequence>
<evidence type="ECO:0000313" key="1">
    <source>
        <dbReference type="EMBL" id="MQM30457.1"/>
    </source>
</evidence>
<dbReference type="EMBL" id="PDHS01000169">
    <property type="protein sequence ID" value="MQM30457.1"/>
    <property type="molecule type" value="Genomic_DNA"/>
</dbReference>
<proteinExistence type="predicted"/>
<name>A0A6A7RS98_9PROT</name>
<reference evidence="1 2" key="1">
    <citation type="submission" date="2017-09" db="EMBL/GenBank/DDBJ databases">
        <title>Metagenomic Analysis Reveals Denitrifying Candidatus Accumulibacter and Flanking Population as a Source of N2O.</title>
        <authorList>
            <person name="Gao H."/>
            <person name="Mao Y."/>
            <person name="Zhao X."/>
            <person name="Liu W.-T."/>
            <person name="Zhang T."/>
            <person name="Wells G."/>
        </authorList>
    </citation>
    <scope>NUCLEOTIDE SEQUENCE [LARGE SCALE GENOMIC DNA]</scope>
    <source>
        <strain evidence="1">CANDO_2_IC</strain>
    </source>
</reference>
<dbReference type="Proteomes" id="UP000342300">
    <property type="component" value="Unassembled WGS sequence"/>
</dbReference>
<gene>
    <name evidence="1" type="ORF">CRU78_07930</name>
</gene>
<accession>A0A6A7RS98</accession>